<protein>
    <submittedName>
        <fullName evidence="1">Uncharacterized protein</fullName>
    </submittedName>
</protein>
<dbReference type="Proteomes" id="UP000315017">
    <property type="component" value="Chromosome"/>
</dbReference>
<dbReference type="KEGG" id="aagg:ETAA8_01680"/>
<gene>
    <name evidence="1" type="ORF">ETAA8_01680</name>
</gene>
<accession>A0A517Y4G4</accession>
<dbReference type="RefSeq" id="WP_145083473.1">
    <property type="nucleotide sequence ID" value="NZ_CP036274.1"/>
</dbReference>
<keyword evidence="2" id="KW-1185">Reference proteome</keyword>
<dbReference type="Pfam" id="PF07285">
    <property type="entry name" value="DUF1444"/>
    <property type="match status" value="1"/>
</dbReference>
<dbReference type="AlphaFoldDB" id="A0A517Y4G4"/>
<dbReference type="InterPro" id="IPR010838">
    <property type="entry name" value="DUF1444"/>
</dbReference>
<evidence type="ECO:0000313" key="1">
    <source>
        <dbReference type="EMBL" id="QDU25107.1"/>
    </source>
</evidence>
<organism evidence="1 2">
    <name type="scientific">Anatilimnocola aggregata</name>
    <dbReference type="NCBI Taxonomy" id="2528021"/>
    <lineage>
        <taxon>Bacteria</taxon>
        <taxon>Pseudomonadati</taxon>
        <taxon>Planctomycetota</taxon>
        <taxon>Planctomycetia</taxon>
        <taxon>Pirellulales</taxon>
        <taxon>Pirellulaceae</taxon>
        <taxon>Anatilimnocola</taxon>
    </lineage>
</organism>
<sequence>MGWFDYFFRPPSKDKFARLMLAEIAKSKLEGPLTYDAGQFLLLRKDGGFINLANVYQEYCQVSRGERAAIMQRFIRGSLASKTFELPEDFEDVHPDLLPVIRSRFQIEAVRLQARLKGSDKVNIPQQLIGDHLALSLVYDLPHAMRSIGQQDLDDWNVTFYEAVEAARHNLEQMNNISVASLDDRVFATATGDNYDASRLLLVDVIRTFPVRGLPVAIVPNRDTLLVAGQDDHEGLQLLATLAEEAYQKPRPISGVMLTLVDDEWQSWLPEPSSPAYNRLHELKLRSIGGEYNDQKDLLEQLHSARGEDVFVSSFSGVQDSQTGNTSSYCIWPRDVPTLLPETEQVYFMGGDPKQPQLLAQAPWDRVQQVVGHLLQAQDCYPPRYLVSDFPSEKELSKLGKTS</sequence>
<evidence type="ECO:0000313" key="2">
    <source>
        <dbReference type="Proteomes" id="UP000315017"/>
    </source>
</evidence>
<reference evidence="1 2" key="1">
    <citation type="submission" date="2019-02" db="EMBL/GenBank/DDBJ databases">
        <title>Deep-cultivation of Planctomycetes and their phenomic and genomic characterization uncovers novel biology.</title>
        <authorList>
            <person name="Wiegand S."/>
            <person name="Jogler M."/>
            <person name="Boedeker C."/>
            <person name="Pinto D."/>
            <person name="Vollmers J."/>
            <person name="Rivas-Marin E."/>
            <person name="Kohn T."/>
            <person name="Peeters S.H."/>
            <person name="Heuer A."/>
            <person name="Rast P."/>
            <person name="Oberbeckmann S."/>
            <person name="Bunk B."/>
            <person name="Jeske O."/>
            <person name="Meyerdierks A."/>
            <person name="Storesund J.E."/>
            <person name="Kallscheuer N."/>
            <person name="Luecker S."/>
            <person name="Lage O.M."/>
            <person name="Pohl T."/>
            <person name="Merkel B.J."/>
            <person name="Hornburger P."/>
            <person name="Mueller R.-W."/>
            <person name="Bruemmer F."/>
            <person name="Labrenz M."/>
            <person name="Spormann A.M."/>
            <person name="Op den Camp H."/>
            <person name="Overmann J."/>
            <person name="Amann R."/>
            <person name="Jetten M.S.M."/>
            <person name="Mascher T."/>
            <person name="Medema M.H."/>
            <person name="Devos D.P."/>
            <person name="Kaster A.-K."/>
            <person name="Ovreas L."/>
            <person name="Rohde M."/>
            <person name="Galperin M.Y."/>
            <person name="Jogler C."/>
        </authorList>
    </citation>
    <scope>NUCLEOTIDE SEQUENCE [LARGE SCALE GENOMIC DNA]</scope>
    <source>
        <strain evidence="1 2">ETA_A8</strain>
    </source>
</reference>
<dbReference type="EMBL" id="CP036274">
    <property type="protein sequence ID" value="QDU25107.1"/>
    <property type="molecule type" value="Genomic_DNA"/>
</dbReference>
<name>A0A517Y4G4_9BACT</name>
<dbReference type="OrthoDB" id="259915at2"/>
<proteinExistence type="predicted"/>